<dbReference type="Pfam" id="PF00111">
    <property type="entry name" value="Fer2"/>
    <property type="match status" value="1"/>
</dbReference>
<dbReference type="SUPFAM" id="SSF54292">
    <property type="entry name" value="2Fe-2S ferredoxin-like"/>
    <property type="match status" value="1"/>
</dbReference>
<feature type="domain" description="2Fe-2S ferredoxin-type" evidence="1">
    <location>
        <begin position="285"/>
        <end position="367"/>
    </location>
</feature>
<dbReference type="PROSITE" id="PS51384">
    <property type="entry name" value="FAD_FR"/>
    <property type="match status" value="1"/>
</dbReference>
<dbReference type="InterPro" id="IPR039261">
    <property type="entry name" value="FNR_nucleotide-bd"/>
</dbReference>
<dbReference type="InterPro" id="IPR050415">
    <property type="entry name" value="MRET"/>
</dbReference>
<dbReference type="GO" id="GO:0016491">
    <property type="term" value="F:oxidoreductase activity"/>
    <property type="evidence" value="ECO:0007669"/>
    <property type="project" value="InterPro"/>
</dbReference>
<dbReference type="InterPro" id="IPR001433">
    <property type="entry name" value="OxRdtase_FAD/NAD-bd"/>
</dbReference>
<dbReference type="InterPro" id="IPR001041">
    <property type="entry name" value="2Fe-2S_ferredoxin-type"/>
</dbReference>
<reference evidence="3 4" key="1">
    <citation type="submission" date="2013-04" db="EMBL/GenBank/DDBJ databases">
        <authorList>
            <person name="Harkins D.M."/>
            <person name="Durkin A.S."/>
            <person name="Brinkac L.M."/>
            <person name="Haft D.H."/>
            <person name="Selengut J.D."/>
            <person name="Sanka R."/>
            <person name="DePew J."/>
            <person name="Purushe J."/>
            <person name="Hartskeerl R.A."/>
            <person name="Ahmed A."/>
            <person name="van der Linden H."/>
            <person name="Goris M.G.A."/>
            <person name="Vinetz J.M."/>
            <person name="Sutton G.G."/>
            <person name="Nierman W.C."/>
            <person name="Fouts D.E."/>
        </authorList>
    </citation>
    <scope>NUCLEOTIDE SEQUENCE [LARGE SCALE GENOMIC DNA]</scope>
    <source>
        <strain evidence="3 4">Sao Paulo</strain>
    </source>
</reference>
<dbReference type="SUPFAM" id="SSF63380">
    <property type="entry name" value="Riboflavin synthase domain-like"/>
    <property type="match status" value="1"/>
</dbReference>
<name>A0A5E8HHQ7_9LEPT</name>
<dbReference type="InterPro" id="IPR017927">
    <property type="entry name" value="FAD-bd_FR_type"/>
</dbReference>
<dbReference type="PROSITE" id="PS51085">
    <property type="entry name" value="2FE2S_FER_2"/>
    <property type="match status" value="1"/>
</dbReference>
<dbReference type="Gene3D" id="3.40.50.80">
    <property type="entry name" value="Nucleotide-binding domain of ferredoxin-NADP reductase (FNR) module"/>
    <property type="match status" value="1"/>
</dbReference>
<accession>A0A5E8HHQ7</accession>
<dbReference type="InterPro" id="IPR012675">
    <property type="entry name" value="Beta-grasp_dom_sf"/>
</dbReference>
<dbReference type="STRING" id="1249483.LEP1GSC202_0743"/>
<dbReference type="Pfam" id="PF00175">
    <property type="entry name" value="NAD_binding_1"/>
    <property type="match status" value="1"/>
</dbReference>
<evidence type="ECO:0000313" key="3">
    <source>
        <dbReference type="EMBL" id="EOQ89446.1"/>
    </source>
</evidence>
<dbReference type="InterPro" id="IPR036010">
    <property type="entry name" value="2Fe-2S_ferredoxin-like_sf"/>
</dbReference>
<dbReference type="PRINTS" id="PR00371">
    <property type="entry name" value="FPNCR"/>
</dbReference>
<dbReference type="GO" id="GO:0051536">
    <property type="term" value="F:iron-sulfur cluster binding"/>
    <property type="evidence" value="ECO:0007669"/>
    <property type="project" value="InterPro"/>
</dbReference>
<dbReference type="Gene3D" id="3.10.20.30">
    <property type="match status" value="1"/>
</dbReference>
<dbReference type="Proteomes" id="UP000013996">
    <property type="component" value="Unassembled WGS sequence"/>
</dbReference>
<evidence type="ECO:0000313" key="4">
    <source>
        <dbReference type="Proteomes" id="UP000013996"/>
    </source>
</evidence>
<organism evidence="3 4">
    <name type="scientific">Leptospira yanagawae serovar Saopaulo str. Sao Paulo = ATCC 700523</name>
    <dbReference type="NCBI Taxonomy" id="1249483"/>
    <lineage>
        <taxon>Bacteria</taxon>
        <taxon>Pseudomonadati</taxon>
        <taxon>Spirochaetota</taxon>
        <taxon>Spirochaetia</taxon>
        <taxon>Leptospirales</taxon>
        <taxon>Leptospiraceae</taxon>
        <taxon>Leptospira</taxon>
    </lineage>
</organism>
<protein>
    <submittedName>
        <fullName evidence="3">Oxidoreductase NAD-binding domain protein</fullName>
    </submittedName>
</protein>
<dbReference type="InterPro" id="IPR001709">
    <property type="entry name" value="Flavoprot_Pyr_Nucl_cyt_Rdtase"/>
</dbReference>
<dbReference type="InterPro" id="IPR017938">
    <property type="entry name" value="Riboflavin_synthase-like_b-brl"/>
</dbReference>
<proteinExistence type="predicted"/>
<dbReference type="Pfam" id="PF00970">
    <property type="entry name" value="FAD_binding_6"/>
    <property type="match status" value="1"/>
</dbReference>
<dbReference type="AlphaFoldDB" id="A0A5E8HHQ7"/>
<evidence type="ECO:0000259" key="2">
    <source>
        <dbReference type="PROSITE" id="PS51384"/>
    </source>
</evidence>
<dbReference type="Gene3D" id="2.40.30.10">
    <property type="entry name" value="Translation factors"/>
    <property type="match status" value="1"/>
</dbReference>
<dbReference type="InterPro" id="IPR008333">
    <property type="entry name" value="Cbr1-like_FAD-bd_dom"/>
</dbReference>
<dbReference type="PANTHER" id="PTHR47354:SF3">
    <property type="entry name" value="OXIDOREDUCTASE-RELATED"/>
    <property type="match status" value="1"/>
</dbReference>
<dbReference type="CDD" id="cd00207">
    <property type="entry name" value="fer2"/>
    <property type="match status" value="1"/>
</dbReference>
<dbReference type="PRINTS" id="PR00410">
    <property type="entry name" value="PHEHYDRXLASE"/>
</dbReference>
<evidence type="ECO:0000259" key="1">
    <source>
        <dbReference type="PROSITE" id="PS51085"/>
    </source>
</evidence>
<comment type="caution">
    <text evidence="3">The sequence shown here is derived from an EMBL/GenBank/DDBJ whole genome shotgun (WGS) entry which is preliminary data.</text>
</comment>
<feature type="domain" description="FAD-binding FR-type" evidence="2">
    <location>
        <begin position="43"/>
        <end position="144"/>
    </location>
</feature>
<dbReference type="PANTHER" id="PTHR47354">
    <property type="entry name" value="NADH OXIDOREDUCTASE HCR"/>
    <property type="match status" value="1"/>
</dbReference>
<dbReference type="SUPFAM" id="SSF52343">
    <property type="entry name" value="Ferredoxin reductase-like, C-terminal NADP-linked domain"/>
    <property type="match status" value="1"/>
</dbReference>
<sequence length="367" mass="41416">MRKEAKMKTFPFIYNEPKEFLKFLQPKDWANFFLGEINPRFSVTATKAKVMDVIEETSDTKSIVLKPNWLWKGFKSGQHVPVTVEIAGRRITRFYSLSSHPSDKYIQITVKRQKGGLVSNFINQNIKKGDILELGDVSGDFILTKEIPKQLLFIAGGSGITPIHSLLKDLEKSKYDGKVTLLYFVRSYDDIILKTSLEKIKSNVKWLEIVYVFSDVPKEGYESGFLTKEILDKYNKDLKSTSVYVCGPSPMQTKALSLLEGVNVKSELFLLPNQNVNHVKKEGTVDVFLTLSHKTIQVKGEKSLLEELEEQGIYPQSGCRMGICHTCVCKKQTGSVTDLSNGEVSELGEENIQICVARAESNLELEL</sequence>
<gene>
    <name evidence="3" type="ORF">LEP1GSC202_0743</name>
</gene>
<dbReference type="EMBL" id="AOGX02000015">
    <property type="protein sequence ID" value="EOQ89446.1"/>
    <property type="molecule type" value="Genomic_DNA"/>
</dbReference>